<keyword evidence="1" id="KW-0812">Transmembrane</keyword>
<reference evidence="2" key="1">
    <citation type="journal article" date="2015" name="Nature">
        <title>Complex archaea that bridge the gap between prokaryotes and eukaryotes.</title>
        <authorList>
            <person name="Spang A."/>
            <person name="Saw J.H."/>
            <person name="Jorgensen S.L."/>
            <person name="Zaremba-Niedzwiedzka K."/>
            <person name="Martijn J."/>
            <person name="Lind A.E."/>
            <person name="van Eijk R."/>
            <person name="Schleper C."/>
            <person name="Guy L."/>
            <person name="Ettema T.J."/>
        </authorList>
    </citation>
    <scope>NUCLEOTIDE SEQUENCE</scope>
</reference>
<sequence>MNLKNLVIGILGILAIGVVVTLFMSTPEEVDHRVVQVTQYEDRSHMQDVLVAGKDMREYNVRATYELSTMASERDRIMCETKIVNLIMETASQTGLDPNGARQIHTAIKKALVNISRYDNCGVRSPFVSVFETVPGD</sequence>
<keyword evidence="1" id="KW-1133">Transmembrane helix</keyword>
<evidence type="ECO:0000256" key="1">
    <source>
        <dbReference type="SAM" id="Phobius"/>
    </source>
</evidence>
<organism evidence="2">
    <name type="scientific">marine sediment metagenome</name>
    <dbReference type="NCBI Taxonomy" id="412755"/>
    <lineage>
        <taxon>unclassified sequences</taxon>
        <taxon>metagenomes</taxon>
        <taxon>ecological metagenomes</taxon>
    </lineage>
</organism>
<evidence type="ECO:0000313" key="2">
    <source>
        <dbReference type="EMBL" id="KKM04363.1"/>
    </source>
</evidence>
<dbReference type="EMBL" id="LAZR01016468">
    <property type="protein sequence ID" value="KKM04363.1"/>
    <property type="molecule type" value="Genomic_DNA"/>
</dbReference>
<comment type="caution">
    <text evidence="2">The sequence shown here is derived from an EMBL/GenBank/DDBJ whole genome shotgun (WGS) entry which is preliminary data.</text>
</comment>
<name>A0A0F9JZN5_9ZZZZ</name>
<dbReference type="AlphaFoldDB" id="A0A0F9JZN5"/>
<proteinExistence type="predicted"/>
<accession>A0A0F9JZN5</accession>
<protein>
    <submittedName>
        <fullName evidence="2">Uncharacterized protein</fullName>
    </submittedName>
</protein>
<keyword evidence="1" id="KW-0472">Membrane</keyword>
<gene>
    <name evidence="2" type="ORF">LCGC14_1764990</name>
</gene>
<feature type="transmembrane region" description="Helical" evidence="1">
    <location>
        <begin position="6"/>
        <end position="24"/>
    </location>
</feature>